<dbReference type="GO" id="GO:0000978">
    <property type="term" value="F:RNA polymerase II cis-regulatory region sequence-specific DNA binding"/>
    <property type="evidence" value="ECO:0007669"/>
    <property type="project" value="TreeGrafter"/>
</dbReference>
<dbReference type="AlphaFoldDB" id="T1KMS2"/>
<evidence type="ECO:0000256" key="5">
    <source>
        <dbReference type="PROSITE-ProRule" id="PRU00108"/>
    </source>
</evidence>
<evidence type="ECO:0000313" key="10">
    <source>
        <dbReference type="Proteomes" id="UP000015104"/>
    </source>
</evidence>
<dbReference type="InterPro" id="IPR050460">
    <property type="entry name" value="Distal-less_Homeobox_TF"/>
</dbReference>
<keyword evidence="3 5" id="KW-0371">Homeobox</keyword>
<feature type="compositionally biased region" description="Pro residues" evidence="7">
    <location>
        <begin position="200"/>
        <end position="209"/>
    </location>
</feature>
<dbReference type="Gene3D" id="1.10.10.60">
    <property type="entry name" value="Homeodomain-like"/>
    <property type="match status" value="2"/>
</dbReference>
<dbReference type="Pfam" id="PF00046">
    <property type="entry name" value="Homeodomain"/>
    <property type="match status" value="2"/>
</dbReference>
<feature type="compositionally biased region" description="Pro residues" evidence="7">
    <location>
        <begin position="177"/>
        <end position="188"/>
    </location>
</feature>
<evidence type="ECO:0000313" key="9">
    <source>
        <dbReference type="EnsemblMetazoa" id="tetur15g02670.1"/>
    </source>
</evidence>
<reference evidence="9" key="2">
    <citation type="submission" date="2015-06" db="UniProtKB">
        <authorList>
            <consortium name="EnsemblMetazoa"/>
        </authorList>
    </citation>
    <scope>IDENTIFICATION</scope>
</reference>
<keyword evidence="10" id="KW-1185">Reference proteome</keyword>
<dbReference type="CDD" id="cd00086">
    <property type="entry name" value="homeodomain"/>
    <property type="match status" value="2"/>
</dbReference>
<name>T1KMS2_TETUR</name>
<evidence type="ECO:0000256" key="4">
    <source>
        <dbReference type="ARBA" id="ARBA00023242"/>
    </source>
</evidence>
<accession>T1KMS2</accession>
<dbReference type="InterPro" id="IPR001356">
    <property type="entry name" value="HD"/>
</dbReference>
<dbReference type="PROSITE" id="PS50071">
    <property type="entry name" value="HOMEOBOX_2"/>
    <property type="match status" value="2"/>
</dbReference>
<comment type="subcellular location">
    <subcellularLocation>
        <location evidence="1 5 6">Nucleus</location>
    </subcellularLocation>
</comment>
<keyword evidence="4 5" id="KW-0539">Nucleus</keyword>
<reference evidence="10" key="1">
    <citation type="submission" date="2011-08" db="EMBL/GenBank/DDBJ databases">
        <authorList>
            <person name="Rombauts S."/>
        </authorList>
    </citation>
    <scope>NUCLEOTIDE SEQUENCE</scope>
    <source>
        <strain evidence="10">London</strain>
    </source>
</reference>
<dbReference type="SUPFAM" id="SSF46689">
    <property type="entry name" value="Homeodomain-like"/>
    <property type="match status" value="2"/>
</dbReference>
<sequence length="285" mass="32907">MSSSTVQQRRRKPRVVYTQQEVNILESEFIACKDPDNNERLRIANDLRKDAEEIKTWFKNRRSRGAPAKPCSIVSPKCNQVQNIMISREKYDVPNGNEMHVSLNVLGKNKRSRKERYVFSKDQVQGLEEAFRQCQNPEHWQKDEIAIKWKLTPAIVTNWFKNRRTKAKKTYGKENSAPPPPSPPPPQPTIAYQPAISMDPQPPTIPEPPTLMHQPQLPPSPPMESNDEQSISFESLFFYQPLMPIEPQPIEPHIPIELEPSPTFSSPFEDFTTSLIDYINNYNDV</sequence>
<evidence type="ECO:0000256" key="6">
    <source>
        <dbReference type="RuleBase" id="RU000682"/>
    </source>
</evidence>
<dbReference type="SMART" id="SM00389">
    <property type="entry name" value="HOX"/>
    <property type="match status" value="2"/>
</dbReference>
<proteinExistence type="predicted"/>
<evidence type="ECO:0000256" key="2">
    <source>
        <dbReference type="ARBA" id="ARBA00023125"/>
    </source>
</evidence>
<dbReference type="HOGENOM" id="CLU_060424_0_0_1"/>
<feature type="DNA-binding region" description="Homeobox" evidence="5">
    <location>
        <begin position="112"/>
        <end position="171"/>
    </location>
</feature>
<dbReference type="PANTHER" id="PTHR24327:SF41">
    <property type="entry name" value="BRAIN-SPECIFIC HOMEOBOX PROTEIN"/>
    <property type="match status" value="1"/>
</dbReference>
<protein>
    <recommendedName>
        <fullName evidence="8">Homeobox domain-containing protein</fullName>
    </recommendedName>
</protein>
<keyword evidence="2 5" id="KW-0238">DNA-binding</keyword>
<dbReference type="EMBL" id="CAEY01000249">
    <property type="status" value="NOT_ANNOTATED_CDS"/>
    <property type="molecule type" value="Genomic_DNA"/>
</dbReference>
<dbReference type="GO" id="GO:0000981">
    <property type="term" value="F:DNA-binding transcription factor activity, RNA polymerase II-specific"/>
    <property type="evidence" value="ECO:0007669"/>
    <property type="project" value="TreeGrafter"/>
</dbReference>
<dbReference type="EnsemblMetazoa" id="tetur15g02670.1">
    <property type="protein sequence ID" value="tetur15g02670.1"/>
    <property type="gene ID" value="tetur15g02670"/>
</dbReference>
<feature type="domain" description="Homeobox" evidence="8">
    <location>
        <begin position="110"/>
        <end position="170"/>
    </location>
</feature>
<dbReference type="InterPro" id="IPR009057">
    <property type="entry name" value="Homeodomain-like_sf"/>
</dbReference>
<dbReference type="GO" id="GO:0005634">
    <property type="term" value="C:nucleus"/>
    <property type="evidence" value="ECO:0007669"/>
    <property type="project" value="UniProtKB-SubCell"/>
</dbReference>
<dbReference type="Proteomes" id="UP000015104">
    <property type="component" value="Unassembled WGS sequence"/>
</dbReference>
<organism evidence="9 10">
    <name type="scientific">Tetranychus urticae</name>
    <name type="common">Two-spotted spider mite</name>
    <dbReference type="NCBI Taxonomy" id="32264"/>
    <lineage>
        <taxon>Eukaryota</taxon>
        <taxon>Metazoa</taxon>
        <taxon>Ecdysozoa</taxon>
        <taxon>Arthropoda</taxon>
        <taxon>Chelicerata</taxon>
        <taxon>Arachnida</taxon>
        <taxon>Acari</taxon>
        <taxon>Acariformes</taxon>
        <taxon>Trombidiformes</taxon>
        <taxon>Prostigmata</taxon>
        <taxon>Eleutherengona</taxon>
        <taxon>Raphignathae</taxon>
        <taxon>Tetranychoidea</taxon>
        <taxon>Tetranychidae</taxon>
        <taxon>Tetranychus</taxon>
    </lineage>
</organism>
<feature type="domain" description="Homeobox" evidence="8">
    <location>
        <begin position="8"/>
        <end position="68"/>
    </location>
</feature>
<evidence type="ECO:0000256" key="3">
    <source>
        <dbReference type="ARBA" id="ARBA00023155"/>
    </source>
</evidence>
<feature type="DNA-binding region" description="Homeobox" evidence="5">
    <location>
        <begin position="10"/>
        <end position="69"/>
    </location>
</feature>
<dbReference type="PANTHER" id="PTHR24327">
    <property type="entry name" value="HOMEOBOX PROTEIN"/>
    <property type="match status" value="1"/>
</dbReference>
<evidence type="ECO:0000256" key="7">
    <source>
        <dbReference type="SAM" id="MobiDB-lite"/>
    </source>
</evidence>
<evidence type="ECO:0000259" key="8">
    <source>
        <dbReference type="PROSITE" id="PS50071"/>
    </source>
</evidence>
<evidence type="ECO:0000256" key="1">
    <source>
        <dbReference type="ARBA" id="ARBA00004123"/>
    </source>
</evidence>
<dbReference type="STRING" id="32264.T1KMS2"/>
<feature type="region of interest" description="Disordered" evidence="7">
    <location>
        <begin position="167"/>
        <end position="228"/>
    </location>
</feature>